<comment type="caution">
    <text evidence="12">The sequence shown here is derived from an EMBL/GenBank/DDBJ whole genome shotgun (WGS) entry which is preliminary data.</text>
</comment>
<dbReference type="Proteomes" id="UP000295500">
    <property type="component" value="Unassembled WGS sequence"/>
</dbReference>
<keyword evidence="8 9" id="KW-0472">Membrane</keyword>
<proteinExistence type="inferred from homology"/>
<feature type="transmembrane region" description="Helical" evidence="9">
    <location>
        <begin position="83"/>
        <end position="101"/>
    </location>
</feature>
<dbReference type="PANTHER" id="PTHR33695:SF1">
    <property type="entry name" value="LIPOPROTEIN SIGNAL PEPTIDASE"/>
    <property type="match status" value="1"/>
</dbReference>
<dbReference type="GO" id="GO:0004190">
    <property type="term" value="F:aspartic-type endopeptidase activity"/>
    <property type="evidence" value="ECO:0007669"/>
    <property type="project" value="UniProtKB-UniRule"/>
</dbReference>
<comment type="caution">
    <text evidence="9">Lacks conserved residue(s) required for the propagation of feature annotation.</text>
</comment>
<keyword evidence="2 9" id="KW-1003">Cell membrane</keyword>
<gene>
    <name evidence="9" type="primary">lspA</name>
    <name evidence="12" type="ORF">EV211_12021</name>
</gene>
<feature type="transmembrane region" description="Helical" evidence="9">
    <location>
        <begin position="121"/>
        <end position="142"/>
    </location>
</feature>
<comment type="subcellular location">
    <subcellularLocation>
        <location evidence="9">Cell membrane</location>
        <topology evidence="9">Multi-pass membrane protein</topology>
    </subcellularLocation>
</comment>
<dbReference type="UniPathway" id="UPA00665"/>
<keyword evidence="6 9" id="KW-0378">Hydrolase</keyword>
<evidence type="ECO:0000313" key="13">
    <source>
        <dbReference type="Proteomes" id="UP000295500"/>
    </source>
</evidence>
<dbReference type="PROSITE" id="PS00855">
    <property type="entry name" value="SPASE_II"/>
    <property type="match status" value="1"/>
</dbReference>
<evidence type="ECO:0000256" key="1">
    <source>
        <dbReference type="ARBA" id="ARBA00006139"/>
    </source>
</evidence>
<evidence type="ECO:0000256" key="10">
    <source>
        <dbReference type="RuleBase" id="RU000594"/>
    </source>
</evidence>
<comment type="pathway">
    <text evidence="9">Protein modification; lipoprotein biosynthesis (signal peptide cleavage).</text>
</comment>
<feature type="transmembrane region" description="Helical" evidence="9">
    <location>
        <begin position="58"/>
        <end position="76"/>
    </location>
</feature>
<evidence type="ECO:0000313" key="12">
    <source>
        <dbReference type="EMBL" id="TDP54613.1"/>
    </source>
</evidence>
<dbReference type="GO" id="GO:0006508">
    <property type="term" value="P:proteolysis"/>
    <property type="evidence" value="ECO:0007669"/>
    <property type="project" value="UniProtKB-KW"/>
</dbReference>
<keyword evidence="5 9" id="KW-0064">Aspartyl protease</keyword>
<evidence type="ECO:0000256" key="9">
    <source>
        <dbReference type="HAMAP-Rule" id="MF_00161"/>
    </source>
</evidence>
<keyword evidence="13" id="KW-1185">Reference proteome</keyword>
<feature type="active site" evidence="9">
    <location>
        <position position="126"/>
    </location>
</feature>
<evidence type="ECO:0000256" key="7">
    <source>
        <dbReference type="ARBA" id="ARBA00022989"/>
    </source>
</evidence>
<evidence type="ECO:0000256" key="4">
    <source>
        <dbReference type="ARBA" id="ARBA00022692"/>
    </source>
</evidence>
<evidence type="ECO:0000256" key="2">
    <source>
        <dbReference type="ARBA" id="ARBA00022475"/>
    </source>
</evidence>
<comment type="function">
    <text evidence="9 10">This protein specifically catalyzes the removal of signal peptides from prolipoproteins.</text>
</comment>
<dbReference type="PANTHER" id="PTHR33695">
    <property type="entry name" value="LIPOPROTEIN SIGNAL PEPTIDASE"/>
    <property type="match status" value="1"/>
</dbReference>
<evidence type="ECO:0000256" key="5">
    <source>
        <dbReference type="ARBA" id="ARBA00022750"/>
    </source>
</evidence>
<keyword evidence="7 9" id="KW-1133">Transmembrane helix</keyword>
<keyword evidence="4 9" id="KW-0812">Transmembrane</keyword>
<dbReference type="PRINTS" id="PR00781">
    <property type="entry name" value="LIPOSIGPTASE"/>
</dbReference>
<dbReference type="NCBIfam" id="TIGR00077">
    <property type="entry name" value="lspA"/>
    <property type="match status" value="1"/>
</dbReference>
<keyword evidence="3 9" id="KW-0645">Protease</keyword>
<evidence type="ECO:0000256" key="3">
    <source>
        <dbReference type="ARBA" id="ARBA00022670"/>
    </source>
</evidence>
<dbReference type="HAMAP" id="MF_00161">
    <property type="entry name" value="LspA"/>
    <property type="match status" value="1"/>
</dbReference>
<comment type="catalytic activity">
    <reaction evidence="9 10">
        <text>Release of signal peptides from bacterial membrane prolipoproteins. Hydrolyzes -Xaa-Yaa-Zaa-|-(S,diacylglyceryl)Cys-, in which Xaa is hydrophobic (preferably Leu), and Yaa (Ala or Ser) and Zaa (Gly or Ala) have small, neutral side chains.</text>
        <dbReference type="EC" id="3.4.23.36"/>
    </reaction>
</comment>
<protein>
    <recommendedName>
        <fullName evidence="9">Lipoprotein signal peptidase</fullName>
        <ecNumber evidence="9">3.4.23.36</ecNumber>
    </recommendedName>
    <alternativeName>
        <fullName evidence="9">Prolipoprotein signal peptidase</fullName>
    </alternativeName>
    <alternativeName>
        <fullName evidence="9">Signal peptidase II</fullName>
        <shortName evidence="9">SPase II</shortName>
    </alternativeName>
</protein>
<dbReference type="OrthoDB" id="9810259at2"/>
<accession>A0A4R6Q2H0</accession>
<dbReference type="GO" id="GO:0005886">
    <property type="term" value="C:plasma membrane"/>
    <property type="evidence" value="ECO:0007669"/>
    <property type="project" value="UniProtKB-SubCell"/>
</dbReference>
<sequence length="151" mass="16810">MIYLIIAIIAIVTDQLIKYWVRAALEPGETIRILGDFFTITPLSNSGAALGVLSGQRIVLIIVPIVVIAVCLWYLLRHKDEHWTCKLSLTLIMAGGFGNLIDRALFGQVTDMFSLSIFPPIFNLADVCVTFGCALLILYILFLDRPEKKGR</sequence>
<name>A0A4R6Q2H0_9FIRM</name>
<dbReference type="InterPro" id="IPR001872">
    <property type="entry name" value="Peptidase_A8"/>
</dbReference>
<organism evidence="12 13">
    <name type="scientific">Aminicella lysinilytica</name>
    <dbReference type="NCBI Taxonomy" id="433323"/>
    <lineage>
        <taxon>Bacteria</taxon>
        <taxon>Bacillati</taxon>
        <taxon>Bacillota</taxon>
        <taxon>Clostridia</taxon>
        <taxon>Peptostreptococcales</taxon>
        <taxon>Anaerovoracaceae</taxon>
        <taxon>Aminicella</taxon>
    </lineage>
</organism>
<dbReference type="Pfam" id="PF01252">
    <property type="entry name" value="Peptidase_A8"/>
    <property type="match status" value="1"/>
</dbReference>
<dbReference type="EMBL" id="SNXO01000020">
    <property type="protein sequence ID" value="TDP54613.1"/>
    <property type="molecule type" value="Genomic_DNA"/>
</dbReference>
<reference evidence="12 13" key="1">
    <citation type="submission" date="2019-03" db="EMBL/GenBank/DDBJ databases">
        <title>Genomic Encyclopedia of Type Strains, Phase IV (KMG-IV): sequencing the most valuable type-strain genomes for metagenomic binning, comparative biology and taxonomic classification.</title>
        <authorList>
            <person name="Goeker M."/>
        </authorList>
    </citation>
    <scope>NUCLEOTIDE SEQUENCE [LARGE SCALE GENOMIC DNA]</scope>
    <source>
        <strain evidence="12 13">DSM 28287</strain>
    </source>
</reference>
<dbReference type="EC" id="3.4.23.36" evidence="9"/>
<evidence type="ECO:0000256" key="11">
    <source>
        <dbReference type="RuleBase" id="RU004181"/>
    </source>
</evidence>
<evidence type="ECO:0000256" key="8">
    <source>
        <dbReference type="ARBA" id="ARBA00023136"/>
    </source>
</evidence>
<dbReference type="RefSeq" id="WP_133528588.1">
    <property type="nucleotide sequence ID" value="NZ_CALCQM010000036.1"/>
</dbReference>
<feature type="active site" evidence="9">
    <location>
        <position position="111"/>
    </location>
</feature>
<evidence type="ECO:0000256" key="6">
    <source>
        <dbReference type="ARBA" id="ARBA00022801"/>
    </source>
</evidence>
<comment type="similarity">
    <text evidence="1 9 11">Belongs to the peptidase A8 family.</text>
</comment>
<dbReference type="AlphaFoldDB" id="A0A4R6Q2H0"/>